<dbReference type="AlphaFoldDB" id="A0A841PRN2"/>
<gene>
    <name evidence="1" type="ORF">HNR44_001804</name>
</gene>
<comment type="caution">
    <text evidence="1">The sequence shown here is derived from an EMBL/GenBank/DDBJ whole genome shotgun (WGS) entry which is preliminary data.</text>
</comment>
<name>A0A841PRN2_9BACL</name>
<evidence type="ECO:0000313" key="2">
    <source>
        <dbReference type="Proteomes" id="UP000568839"/>
    </source>
</evidence>
<keyword evidence="2" id="KW-1185">Reference proteome</keyword>
<protein>
    <submittedName>
        <fullName evidence="1">Uncharacterized protein</fullName>
    </submittedName>
</protein>
<evidence type="ECO:0000313" key="1">
    <source>
        <dbReference type="EMBL" id="MBB6449826.1"/>
    </source>
</evidence>
<dbReference type="Proteomes" id="UP000568839">
    <property type="component" value="Unassembled WGS sequence"/>
</dbReference>
<proteinExistence type="predicted"/>
<reference evidence="1 2" key="1">
    <citation type="submission" date="2020-08" db="EMBL/GenBank/DDBJ databases">
        <title>Genomic Encyclopedia of Type Strains, Phase IV (KMG-IV): sequencing the most valuable type-strain genomes for metagenomic binning, comparative biology and taxonomic classification.</title>
        <authorList>
            <person name="Goeker M."/>
        </authorList>
    </citation>
    <scope>NUCLEOTIDE SEQUENCE [LARGE SCALE GENOMIC DNA]</scope>
    <source>
        <strain evidence="1 2">DSM 21769</strain>
    </source>
</reference>
<organism evidence="1 2">
    <name type="scientific">Geomicrobium halophilum</name>
    <dbReference type="NCBI Taxonomy" id="549000"/>
    <lineage>
        <taxon>Bacteria</taxon>
        <taxon>Bacillati</taxon>
        <taxon>Bacillota</taxon>
        <taxon>Bacilli</taxon>
        <taxon>Bacillales</taxon>
        <taxon>Geomicrobium</taxon>
    </lineage>
</organism>
<accession>A0A841PRN2</accession>
<dbReference type="EMBL" id="JACHHJ010000002">
    <property type="protein sequence ID" value="MBB6449826.1"/>
    <property type="molecule type" value="Genomic_DNA"/>
</dbReference>
<sequence>MKPPYTKPYVRWCERSAVSHRLLLDIPLKGFFGTVTYFFTDFFGAYDFITPKVKKNFLSNNYELSTREFAWF</sequence>